<keyword evidence="2" id="KW-1185">Reference proteome</keyword>
<name>A0ABS8Y6Q0_DATST</name>
<feature type="non-terminal residue" evidence="1">
    <location>
        <position position="130"/>
    </location>
</feature>
<sequence length="130" mass="14863">GNPVVFGRSSCNGKGKRETGWCDGVLEERRGWCLAVHRLRDWWCSGEGSEVAMVGDCGYAALSRRRREEKEEVRRGDSLLVGERDEKRGRWLHGVSPGLKWRGRGDFPAKQWLDLVQRRLGRRLPVVMEG</sequence>
<evidence type="ECO:0000313" key="1">
    <source>
        <dbReference type="EMBL" id="MCE5167345.1"/>
    </source>
</evidence>
<comment type="caution">
    <text evidence="1">The sequence shown here is derived from an EMBL/GenBank/DDBJ whole genome shotgun (WGS) entry which is preliminary data.</text>
</comment>
<protein>
    <submittedName>
        <fullName evidence="1">Uncharacterized protein</fullName>
    </submittedName>
</protein>
<proteinExistence type="predicted"/>
<reference evidence="1 2" key="1">
    <citation type="journal article" date="2021" name="BMC Genomics">
        <title>Datura genome reveals duplications of psychoactive alkaloid biosynthetic genes and high mutation rate following tissue culture.</title>
        <authorList>
            <person name="Rajewski A."/>
            <person name="Carter-House D."/>
            <person name="Stajich J."/>
            <person name="Litt A."/>
        </authorList>
    </citation>
    <scope>NUCLEOTIDE SEQUENCE [LARGE SCALE GENOMIC DNA]</scope>
    <source>
        <strain evidence="1">AR-01</strain>
    </source>
</reference>
<feature type="non-terminal residue" evidence="1">
    <location>
        <position position="1"/>
    </location>
</feature>
<dbReference type="EMBL" id="JACEIK010083361">
    <property type="protein sequence ID" value="MCE5167345.1"/>
    <property type="molecule type" value="Genomic_DNA"/>
</dbReference>
<accession>A0ABS8Y6Q0</accession>
<organism evidence="1 2">
    <name type="scientific">Datura stramonium</name>
    <name type="common">Jimsonweed</name>
    <name type="synonym">Common thornapple</name>
    <dbReference type="NCBI Taxonomy" id="4076"/>
    <lineage>
        <taxon>Eukaryota</taxon>
        <taxon>Viridiplantae</taxon>
        <taxon>Streptophyta</taxon>
        <taxon>Embryophyta</taxon>
        <taxon>Tracheophyta</taxon>
        <taxon>Spermatophyta</taxon>
        <taxon>Magnoliopsida</taxon>
        <taxon>eudicotyledons</taxon>
        <taxon>Gunneridae</taxon>
        <taxon>Pentapetalae</taxon>
        <taxon>asterids</taxon>
        <taxon>lamiids</taxon>
        <taxon>Solanales</taxon>
        <taxon>Solanaceae</taxon>
        <taxon>Solanoideae</taxon>
        <taxon>Datureae</taxon>
        <taxon>Datura</taxon>
    </lineage>
</organism>
<dbReference type="Proteomes" id="UP000823775">
    <property type="component" value="Unassembled WGS sequence"/>
</dbReference>
<gene>
    <name evidence="1" type="ORF">HAX54_049329</name>
</gene>
<evidence type="ECO:0000313" key="2">
    <source>
        <dbReference type="Proteomes" id="UP000823775"/>
    </source>
</evidence>